<keyword evidence="2" id="KW-1185">Reference proteome</keyword>
<comment type="caution">
    <text evidence="1">The sequence shown here is derived from an EMBL/GenBank/DDBJ whole genome shotgun (WGS) entry which is preliminary data.</text>
</comment>
<sequence length="70" mass="8038">MTGSDTKAKVCDAHHILLCVKSLLYNLTLRYIYLHKATNKKQMTSRNLIIDDQGLLNNFAIEPNTIFLKM</sequence>
<dbReference type="Proteomes" id="UP000702425">
    <property type="component" value="Unassembled WGS sequence"/>
</dbReference>
<gene>
    <name evidence="1" type="ORF">E5S67_06116</name>
</gene>
<protein>
    <recommendedName>
        <fullName evidence="3">Transposase</fullName>
    </recommendedName>
</protein>
<reference evidence="1 2" key="1">
    <citation type="journal article" date="2020" name="Sci. Rep.">
        <title>A novel cyanobacterial geosmin producer, revising GeoA distribution and dispersion patterns in Bacteria.</title>
        <authorList>
            <person name="Churro C."/>
            <person name="Semedo-Aguiar A.P."/>
            <person name="Silva A.D."/>
            <person name="Pereira-Leal J.B."/>
            <person name="Leite R.B."/>
        </authorList>
    </citation>
    <scope>NUCLEOTIDE SEQUENCE [LARGE SCALE GENOMIC DNA]</scope>
    <source>
        <strain evidence="1 2">IPMA8</strain>
    </source>
</reference>
<dbReference type="EMBL" id="SRRZ01000207">
    <property type="protein sequence ID" value="NQE38331.1"/>
    <property type="molecule type" value="Genomic_DNA"/>
</dbReference>
<evidence type="ECO:0000313" key="2">
    <source>
        <dbReference type="Proteomes" id="UP000702425"/>
    </source>
</evidence>
<organism evidence="1 2">
    <name type="scientific">Microcoleus asticus IPMA8</name>
    <dbReference type="NCBI Taxonomy" id="2563858"/>
    <lineage>
        <taxon>Bacteria</taxon>
        <taxon>Bacillati</taxon>
        <taxon>Cyanobacteriota</taxon>
        <taxon>Cyanophyceae</taxon>
        <taxon>Oscillatoriophycideae</taxon>
        <taxon>Oscillatoriales</taxon>
        <taxon>Microcoleaceae</taxon>
        <taxon>Microcoleus</taxon>
        <taxon>Microcoleus asticus</taxon>
    </lineage>
</organism>
<proteinExistence type="predicted"/>
<evidence type="ECO:0008006" key="3">
    <source>
        <dbReference type="Google" id="ProtNLM"/>
    </source>
</evidence>
<evidence type="ECO:0000313" key="1">
    <source>
        <dbReference type="EMBL" id="NQE38331.1"/>
    </source>
</evidence>
<name>A0ABX2D702_9CYAN</name>
<accession>A0ABX2D702</accession>